<gene>
    <name evidence="1" type="ORF">L203_104146</name>
</gene>
<dbReference type="PANTHER" id="PTHR28180">
    <property type="entry name" value="CONSERVED MITOCHONDRIAL PROTEIN-RELATED"/>
    <property type="match status" value="1"/>
</dbReference>
<dbReference type="AlphaFoldDB" id="A0AAJ8JV27"/>
<dbReference type="InterPro" id="IPR052999">
    <property type="entry name" value="PTS1_Protein"/>
</dbReference>
<evidence type="ECO:0000313" key="1">
    <source>
        <dbReference type="EMBL" id="WVN88931.1"/>
    </source>
</evidence>
<dbReference type="RefSeq" id="XP_066069631.1">
    <property type="nucleotide sequence ID" value="XM_066213534.1"/>
</dbReference>
<dbReference type="EMBL" id="CP143787">
    <property type="protein sequence ID" value="WVN88931.1"/>
    <property type="molecule type" value="Genomic_DNA"/>
</dbReference>
<evidence type="ECO:0000313" key="2">
    <source>
        <dbReference type="Proteomes" id="UP000094043"/>
    </source>
</evidence>
<name>A0AAJ8JV27_9TREE</name>
<dbReference type="Proteomes" id="UP000094043">
    <property type="component" value="Chromosome 4"/>
</dbReference>
<reference evidence="1" key="3">
    <citation type="submission" date="2024-01" db="EMBL/GenBank/DDBJ databases">
        <authorList>
            <person name="Coelho M.A."/>
            <person name="David-Palma M."/>
            <person name="Shea T."/>
            <person name="Sun S."/>
            <person name="Cuomo C.A."/>
            <person name="Heitman J."/>
        </authorList>
    </citation>
    <scope>NUCLEOTIDE SEQUENCE</scope>
    <source>
        <strain evidence="1">CBS 7841</strain>
    </source>
</reference>
<protein>
    <recommendedName>
        <fullName evidence="3">Carboxymuconolactone decarboxylase-like domain-containing protein</fullName>
    </recommendedName>
</protein>
<sequence length="270" mass="30117">MSSGVKHGRSIRPSSGVAKAQDDFGNEHLVARTLPTTTQDASIHDLFAWSRQAFPERWRQECWYLTTAAALIASGQQSHIGALYQHVVQAEHLNTPESRKHLVRRLRETMIKCIILNGIPKVMLAFHSLAAVEQEQDQDHSFTRAGWTPDKGNHARAVRHLNAIYRGAQDTNHAACGAHADVEWISTDISYGLFLSDHSVLDITESQLVILPAIMCQDLKGPTDWHLRGCLRLGLTREEVDAVQRVVERIVTHGGGKLSQIGSVWDIQDE</sequence>
<dbReference type="Gene3D" id="1.20.1290.10">
    <property type="entry name" value="AhpD-like"/>
    <property type="match status" value="1"/>
</dbReference>
<dbReference type="SUPFAM" id="SSF69118">
    <property type="entry name" value="AhpD-like"/>
    <property type="match status" value="1"/>
</dbReference>
<dbReference type="InterPro" id="IPR029032">
    <property type="entry name" value="AhpD-like"/>
</dbReference>
<reference evidence="1" key="2">
    <citation type="journal article" date="2022" name="Elife">
        <title>Obligate sexual reproduction of a homothallic fungus closely related to the Cryptococcus pathogenic species complex.</title>
        <authorList>
            <person name="Passer A.R."/>
            <person name="Clancey S.A."/>
            <person name="Shea T."/>
            <person name="David-Palma M."/>
            <person name="Averette A.F."/>
            <person name="Boekhout T."/>
            <person name="Porcel B.M."/>
            <person name="Nowrousian M."/>
            <person name="Cuomo C.A."/>
            <person name="Sun S."/>
            <person name="Heitman J."/>
            <person name="Coelho M.A."/>
        </authorList>
    </citation>
    <scope>NUCLEOTIDE SEQUENCE</scope>
    <source>
        <strain evidence="1">CBS 7841</strain>
    </source>
</reference>
<dbReference type="GeneID" id="91088356"/>
<proteinExistence type="predicted"/>
<reference evidence="1" key="1">
    <citation type="submission" date="2016-06" db="EMBL/GenBank/DDBJ databases">
        <authorList>
            <person name="Cuomo C."/>
            <person name="Litvintseva A."/>
            <person name="Heitman J."/>
            <person name="Chen Y."/>
            <person name="Sun S."/>
            <person name="Springer D."/>
            <person name="Dromer F."/>
            <person name="Young S."/>
            <person name="Zeng Q."/>
            <person name="Chapman S."/>
            <person name="Gujja S."/>
            <person name="Saif S."/>
            <person name="Birren B."/>
        </authorList>
    </citation>
    <scope>NUCLEOTIDE SEQUENCE</scope>
    <source>
        <strain evidence="1">CBS 7841</strain>
    </source>
</reference>
<evidence type="ECO:0008006" key="3">
    <source>
        <dbReference type="Google" id="ProtNLM"/>
    </source>
</evidence>
<dbReference type="PANTHER" id="PTHR28180:SF5">
    <property type="entry name" value="DNA POLYMERASE ALPHA SUBUNIT B"/>
    <property type="match status" value="1"/>
</dbReference>
<organism evidence="1 2">
    <name type="scientific">Cryptococcus depauperatus CBS 7841</name>
    <dbReference type="NCBI Taxonomy" id="1295531"/>
    <lineage>
        <taxon>Eukaryota</taxon>
        <taxon>Fungi</taxon>
        <taxon>Dikarya</taxon>
        <taxon>Basidiomycota</taxon>
        <taxon>Agaricomycotina</taxon>
        <taxon>Tremellomycetes</taxon>
        <taxon>Tremellales</taxon>
        <taxon>Cryptococcaceae</taxon>
        <taxon>Cryptococcus</taxon>
    </lineage>
</organism>
<dbReference type="KEGG" id="cdep:91088356"/>
<keyword evidence="2" id="KW-1185">Reference proteome</keyword>
<accession>A0AAJ8JV27</accession>